<reference evidence="1 2" key="1">
    <citation type="submission" date="2024-06" db="EMBL/GenBank/DDBJ databases">
        <title>Genomic Encyclopedia of Type Strains, Phase IV (KMG-IV): sequencing the most valuable type-strain genomes for metagenomic binning, comparative biology and taxonomic classification.</title>
        <authorList>
            <person name="Goeker M."/>
        </authorList>
    </citation>
    <scope>NUCLEOTIDE SEQUENCE [LARGE SCALE GENOMIC DNA]</scope>
    <source>
        <strain evidence="1 2">DSM 28302</strain>
    </source>
</reference>
<name>A0ABV2JIF9_9STRE</name>
<gene>
    <name evidence="1" type="ORF">ABID28_001176</name>
</gene>
<organism evidence="1 2">
    <name type="scientific">Streptococcus porcorum</name>
    <dbReference type="NCBI Taxonomy" id="701526"/>
    <lineage>
        <taxon>Bacteria</taxon>
        <taxon>Bacillati</taxon>
        <taxon>Bacillota</taxon>
        <taxon>Bacilli</taxon>
        <taxon>Lactobacillales</taxon>
        <taxon>Streptococcaceae</taxon>
        <taxon>Streptococcus</taxon>
    </lineage>
</organism>
<dbReference type="Pfam" id="PF18953">
    <property type="entry name" value="SAP_new25"/>
    <property type="match status" value="1"/>
</dbReference>
<evidence type="ECO:0000313" key="1">
    <source>
        <dbReference type="EMBL" id="MET3634531.1"/>
    </source>
</evidence>
<keyword evidence="2" id="KW-1185">Reference proteome</keyword>
<dbReference type="EMBL" id="JBEPLN010000017">
    <property type="protein sequence ID" value="MET3634531.1"/>
    <property type="molecule type" value="Genomic_DNA"/>
</dbReference>
<dbReference type="RefSeq" id="WP_354368944.1">
    <property type="nucleotide sequence ID" value="NZ_JBEPLN010000017.1"/>
</dbReference>
<comment type="caution">
    <text evidence="1">The sequence shown here is derived from an EMBL/GenBank/DDBJ whole genome shotgun (WGS) entry which is preliminary data.</text>
</comment>
<accession>A0ABV2JIF9</accession>
<proteinExistence type="predicted"/>
<dbReference type="Proteomes" id="UP001549037">
    <property type="component" value="Unassembled WGS sequence"/>
</dbReference>
<evidence type="ECO:0008006" key="3">
    <source>
        <dbReference type="Google" id="ProtNLM"/>
    </source>
</evidence>
<sequence>MAEFTEKMTIAEFREQYWYKTELEDICRQHHLPAYGTKAELTAYILEYLSGKAPEEIRPVRRNKRLKKTLSASEMTLNTKLLDSGFSFNDEARQFFQNYFGLDKFSFKKAMAIKMREVEASQDYSATIADLIAVLEVPQVPSPDNAEEKTYQWNRFVKNFNQDPLSKQFYPPMKVASILWRQVRDSRREKVYQSSLLEEYAEEIAPFLKG</sequence>
<protein>
    <recommendedName>
        <fullName evidence="3">Cytoplasmic protein</fullName>
    </recommendedName>
</protein>
<evidence type="ECO:0000313" key="2">
    <source>
        <dbReference type="Proteomes" id="UP001549037"/>
    </source>
</evidence>